<proteinExistence type="predicted"/>
<dbReference type="AlphaFoldDB" id="A0A812YF12"/>
<dbReference type="InterPro" id="IPR011990">
    <property type="entry name" value="TPR-like_helical_dom_sf"/>
</dbReference>
<sequence>MREEGEAISAARRALRRIKGLGAEPQLKEVAGALPEALRRRASDPKLGTWLLARLGGSGFTNAAFELLHVLQNLRLEGNVYHYSSVLTACEKGSAWANALNLANDMALVTVRSNQLSFGALISSAEKSGLWSWALHLLREMRSTWLVPDAISYSAGISACEKGCQWRDALTNLELMPVFGQMPNILSYSGAISACEKAGGNLWSLALGLSALLPERDVVSQSAVISAVEKAAKWGLALSLLEEMSLASVVANLVSFNAASSACDRRCCWQAACRLFHSLSSKTQKADLLSYNVVISACSVGRPRDALQLFMAMASRKLLPDVTTFAAAERACGASDEQAIPEVLQTMERWQIRLFRTRFRIFHPQNRRGGAEVFRLPTGRWMCSEDVNGVPPCSGSGSSNVRIV</sequence>
<evidence type="ECO:0000313" key="2">
    <source>
        <dbReference type="EMBL" id="CAE7777973.1"/>
    </source>
</evidence>
<dbReference type="Gene3D" id="1.25.40.10">
    <property type="entry name" value="Tetratricopeptide repeat domain"/>
    <property type="match status" value="2"/>
</dbReference>
<evidence type="ECO:0008006" key="4">
    <source>
        <dbReference type="Google" id="ProtNLM"/>
    </source>
</evidence>
<organism evidence="2 3">
    <name type="scientific">Symbiodinium necroappetens</name>
    <dbReference type="NCBI Taxonomy" id="1628268"/>
    <lineage>
        <taxon>Eukaryota</taxon>
        <taxon>Sar</taxon>
        <taxon>Alveolata</taxon>
        <taxon>Dinophyceae</taxon>
        <taxon>Suessiales</taxon>
        <taxon>Symbiodiniaceae</taxon>
        <taxon>Symbiodinium</taxon>
    </lineage>
</organism>
<dbReference type="EMBL" id="CAJNJA010041797">
    <property type="protein sequence ID" value="CAE7777973.1"/>
    <property type="molecule type" value="Genomic_DNA"/>
</dbReference>
<accession>A0A812YF12</accession>
<reference evidence="2" key="1">
    <citation type="submission" date="2021-02" db="EMBL/GenBank/DDBJ databases">
        <authorList>
            <person name="Dougan E. K."/>
            <person name="Rhodes N."/>
            <person name="Thang M."/>
            <person name="Chan C."/>
        </authorList>
    </citation>
    <scope>NUCLEOTIDE SEQUENCE</scope>
</reference>
<evidence type="ECO:0000313" key="3">
    <source>
        <dbReference type="Proteomes" id="UP000601435"/>
    </source>
</evidence>
<dbReference type="PANTHER" id="PTHR47447:SF17">
    <property type="entry name" value="OS12G0638900 PROTEIN"/>
    <property type="match status" value="1"/>
</dbReference>
<name>A0A812YF12_9DINO</name>
<dbReference type="InterPro" id="IPR002885">
    <property type="entry name" value="PPR_rpt"/>
</dbReference>
<dbReference type="Pfam" id="PF01535">
    <property type="entry name" value="PPR"/>
    <property type="match status" value="2"/>
</dbReference>
<keyword evidence="1" id="KW-0677">Repeat</keyword>
<keyword evidence="3" id="KW-1185">Reference proteome</keyword>
<protein>
    <recommendedName>
        <fullName evidence="4">Pentatricopeptide repeat-containing protein, chloroplastic</fullName>
    </recommendedName>
</protein>
<dbReference type="OrthoDB" id="185373at2759"/>
<evidence type="ECO:0000256" key="1">
    <source>
        <dbReference type="ARBA" id="ARBA00022737"/>
    </source>
</evidence>
<gene>
    <name evidence="2" type="ORF">SNEC2469_LOCUS22780</name>
</gene>
<dbReference type="Proteomes" id="UP000601435">
    <property type="component" value="Unassembled WGS sequence"/>
</dbReference>
<dbReference type="PANTHER" id="PTHR47447">
    <property type="entry name" value="OS03G0856100 PROTEIN"/>
    <property type="match status" value="1"/>
</dbReference>
<comment type="caution">
    <text evidence="2">The sequence shown here is derived from an EMBL/GenBank/DDBJ whole genome shotgun (WGS) entry which is preliminary data.</text>
</comment>